<evidence type="ECO:0000313" key="3">
    <source>
        <dbReference type="EMBL" id="ATS19311.1"/>
    </source>
</evidence>
<proteinExistence type="predicted"/>
<gene>
    <name evidence="3" type="ORF">BRW62_11870</name>
</gene>
<dbReference type="AlphaFoldDB" id="A0A2D2Q448"/>
<organism evidence="3 4">
    <name type="scientific">Parathermosynechococcus lividus PCC 6715</name>
    <dbReference type="NCBI Taxonomy" id="1917166"/>
    <lineage>
        <taxon>Bacteria</taxon>
        <taxon>Bacillati</taxon>
        <taxon>Cyanobacteriota</taxon>
        <taxon>Cyanophyceae</taxon>
        <taxon>Acaryochloridales</taxon>
        <taxon>Thermosynechococcaceae</taxon>
        <taxon>Parathermosynechococcus</taxon>
    </lineage>
</organism>
<accession>A0A2D2Q448</accession>
<evidence type="ECO:0000256" key="2">
    <source>
        <dbReference type="SAM" id="Phobius"/>
    </source>
</evidence>
<feature type="coiled-coil region" evidence="1">
    <location>
        <begin position="138"/>
        <end position="215"/>
    </location>
</feature>
<feature type="transmembrane region" description="Helical" evidence="2">
    <location>
        <begin position="334"/>
        <end position="354"/>
    </location>
</feature>
<protein>
    <recommendedName>
        <fullName evidence="5">DZANK-type domain-containing protein</fullName>
    </recommendedName>
</protein>
<reference evidence="3 4" key="1">
    <citation type="submission" date="2016-11" db="EMBL/GenBank/DDBJ databases">
        <title>Complete genome sequence of thermophilic cyanobacteria strain Synechococcus sp. PCC6715.</title>
        <authorList>
            <person name="Tang J."/>
            <person name="Daroch M."/>
            <person name="Liang Y."/>
            <person name="Jiang D."/>
            <person name="Shah M."/>
        </authorList>
    </citation>
    <scope>NUCLEOTIDE SEQUENCE [LARGE SCALE GENOMIC DNA]</scope>
    <source>
        <strain evidence="3 4">PCC 6715</strain>
    </source>
</reference>
<keyword evidence="4" id="KW-1185">Reference proteome</keyword>
<name>A0A2D2Q448_PARLV</name>
<evidence type="ECO:0000256" key="1">
    <source>
        <dbReference type="SAM" id="Coils"/>
    </source>
</evidence>
<feature type="transmembrane region" description="Helical" evidence="2">
    <location>
        <begin position="29"/>
        <end position="50"/>
    </location>
</feature>
<feature type="transmembrane region" description="Helical" evidence="2">
    <location>
        <begin position="283"/>
        <end position="303"/>
    </location>
</feature>
<evidence type="ECO:0008006" key="5">
    <source>
        <dbReference type="Google" id="ProtNLM"/>
    </source>
</evidence>
<keyword evidence="2" id="KW-0472">Membrane</keyword>
<dbReference type="OrthoDB" id="451427at2"/>
<sequence length="420" mass="48248">MTIGRQLRRGWRTFWRRSRLVNNEPLNRVSLIVIILVDIFILINVFSGLAEIGNWLLSPSQAQPCYAPWQAYRQQTGGDRHWQFIEQQIRDTLPQPSETRPPTFLEALEQSAVGKLGQISESCVTYARYQDAVNTTVNQERLRLLRQKQQEIDSLEATNQQIRQEYDSTLLEQLAGQPTEQSINLVEAAKAKATLETNNRKIATLNQEKAALQQTILNEPSSQTFLQFLANDATFATLEAEYQHSQFWYPSLRFLLQALFLVPLIGVAWGVNRYADRHQYGLVALMSWHLLVIFLIPLILKIFELLQVGVLFRWLSELVVTLFGDLLFLVRYLYILIIPVVGFGLIKVAQALFLNPHRQAAGRAQKQRCLRCGKRLQHGDRHCPHCGYLQWLPCPSCQQPTYRHLPYCRHCGASTTLPPS</sequence>
<dbReference type="Proteomes" id="UP000231057">
    <property type="component" value="Chromosome"/>
</dbReference>
<dbReference type="KEGG" id="slw:BRW62_11870"/>
<keyword evidence="2" id="KW-0812">Transmembrane</keyword>
<reference evidence="4" key="2">
    <citation type="journal article" date="2022" name="Front. Microbiol.">
        <title>Comparative Genomic Analysis Revealed Distinct Molecular Components and Organization of CO2-Concentrating Mechanism in Thermophilic Cyanobacteria.</title>
        <authorList>
            <person name="Tang J."/>
            <person name="Zhou H."/>
            <person name="Yao D."/>
            <person name="Riaz S."/>
            <person name="You D."/>
            <person name="Klepacz-Smolka A."/>
            <person name="Daroch M."/>
        </authorList>
    </citation>
    <scope>NUCLEOTIDE SEQUENCE [LARGE SCALE GENOMIC DNA]</scope>
    <source>
        <strain evidence="4">PCC 6715</strain>
    </source>
</reference>
<keyword evidence="1" id="KW-0175">Coiled coil</keyword>
<dbReference type="RefSeq" id="WP_099799647.1">
    <property type="nucleotide sequence ID" value="NZ_CP018092.1"/>
</dbReference>
<keyword evidence="2" id="KW-1133">Transmembrane helix</keyword>
<evidence type="ECO:0000313" key="4">
    <source>
        <dbReference type="Proteomes" id="UP000231057"/>
    </source>
</evidence>
<dbReference type="EMBL" id="CP018092">
    <property type="protein sequence ID" value="ATS19311.1"/>
    <property type="molecule type" value="Genomic_DNA"/>
</dbReference>
<feature type="transmembrane region" description="Helical" evidence="2">
    <location>
        <begin position="254"/>
        <end position="271"/>
    </location>
</feature>